<gene>
    <name evidence="1" type="ORF">UFOPK1826_00921</name>
</gene>
<dbReference type="EMBL" id="CAEZUN010000108">
    <property type="protein sequence ID" value="CAB4604720.1"/>
    <property type="molecule type" value="Genomic_DNA"/>
</dbReference>
<evidence type="ECO:0000313" key="1">
    <source>
        <dbReference type="EMBL" id="CAB4604720.1"/>
    </source>
</evidence>
<sequence length="374" mass="42341">MQSKLALVVMHLRLRSLPRLWRFSSKLAAHPIDEVARQQFKISKSSALRFEKFLRELLATNLPTIYLEGFKELQDKVCESQIKRHPKLIFTNTLLHRNEQFKVWSAEHVVSGATKLISGQHGGGYGLRVFDGWPALYEVSVVDRFVSWGWSENLKTLVVPTCVQSRQDKVRPDKHGGLLVVLGPVTRNSDDYGVIGMQSNSAYFDNLKALCNSLPEHILERTQVRPKNANAVGKPARVSAQQISELLGNLINLDTGELSLSKMQSQSRISVVTYNETTMPTNLLAGYPTVAMWDRSYVRLTSTAAIIYNELFKAKILHYTPESAAQHIADVWENVDLWWTSDEVLQARETFCENFARHSKFPALVVAKALADYR</sequence>
<proteinExistence type="predicted"/>
<protein>
    <submittedName>
        <fullName evidence="1">Unannotated protein</fullName>
    </submittedName>
</protein>
<name>A0A6J6GWL4_9ZZZZ</name>
<accession>A0A6J6GWL4</accession>
<organism evidence="1">
    <name type="scientific">freshwater metagenome</name>
    <dbReference type="NCBI Taxonomy" id="449393"/>
    <lineage>
        <taxon>unclassified sequences</taxon>
        <taxon>metagenomes</taxon>
        <taxon>ecological metagenomes</taxon>
    </lineage>
</organism>
<dbReference type="AlphaFoldDB" id="A0A6J6GWL4"/>
<reference evidence="1" key="1">
    <citation type="submission" date="2020-05" db="EMBL/GenBank/DDBJ databases">
        <authorList>
            <person name="Chiriac C."/>
            <person name="Salcher M."/>
            <person name="Ghai R."/>
            <person name="Kavagutti S V."/>
        </authorList>
    </citation>
    <scope>NUCLEOTIDE SEQUENCE</scope>
</reference>